<feature type="transmembrane region" description="Helical" evidence="1">
    <location>
        <begin position="80"/>
        <end position="98"/>
    </location>
</feature>
<accession>A0A1I0NIA3</accession>
<feature type="transmembrane region" description="Helical" evidence="1">
    <location>
        <begin position="125"/>
        <end position="141"/>
    </location>
</feature>
<sequence>MKRISLILLVLFIVVVHIHLNMFTVENVANPSFWVALVLESPPFDGGGWRILSDILILGILCIVTTFFAALILKWKKYKVWLLSYIICGLVYLLLRHFSDISKEYAISQIYDHIYGYGGAFEKCFVYTITQIVYIVTYMLISKRRIILPLAKK</sequence>
<reference evidence="2 3" key="1">
    <citation type="submission" date="2016-10" db="EMBL/GenBank/DDBJ databases">
        <authorList>
            <person name="de Groot N.N."/>
        </authorList>
    </citation>
    <scope>NUCLEOTIDE SEQUENCE [LARGE SCALE GENOMIC DNA]</scope>
    <source>
        <strain evidence="2 3">TC2-24</strain>
    </source>
</reference>
<dbReference type="EMBL" id="FOIQ01000002">
    <property type="protein sequence ID" value="SEW01237.1"/>
    <property type="molecule type" value="Genomic_DNA"/>
</dbReference>
<gene>
    <name evidence="2" type="ORF">SAMN04487850_1274</name>
</gene>
<dbReference type="AlphaFoldDB" id="A0A1I0NIA3"/>
<organism evidence="2 3">
    <name type="scientific">Prevotella aff. ruminicola Tc2-24</name>
    <dbReference type="NCBI Taxonomy" id="81582"/>
    <lineage>
        <taxon>Bacteria</taxon>
        <taxon>Pseudomonadati</taxon>
        <taxon>Bacteroidota</taxon>
        <taxon>Bacteroidia</taxon>
        <taxon>Bacteroidales</taxon>
        <taxon>Prevotellaceae</taxon>
        <taxon>Prevotella</taxon>
    </lineage>
</organism>
<evidence type="ECO:0000313" key="3">
    <source>
        <dbReference type="Proteomes" id="UP000199373"/>
    </source>
</evidence>
<keyword evidence="3" id="KW-1185">Reference proteome</keyword>
<evidence type="ECO:0000313" key="2">
    <source>
        <dbReference type="EMBL" id="SEW01237.1"/>
    </source>
</evidence>
<protein>
    <submittedName>
        <fullName evidence="2">Uncharacterized protein</fullName>
    </submittedName>
</protein>
<keyword evidence="1" id="KW-1133">Transmembrane helix</keyword>
<name>A0A1I0NIA3_9BACT</name>
<feature type="transmembrane region" description="Helical" evidence="1">
    <location>
        <begin position="51"/>
        <end position="73"/>
    </location>
</feature>
<proteinExistence type="predicted"/>
<evidence type="ECO:0000256" key="1">
    <source>
        <dbReference type="SAM" id="Phobius"/>
    </source>
</evidence>
<keyword evidence="1" id="KW-0812">Transmembrane</keyword>
<keyword evidence="1" id="KW-0472">Membrane</keyword>
<dbReference type="Proteomes" id="UP000199373">
    <property type="component" value="Unassembled WGS sequence"/>
</dbReference>